<dbReference type="InterPro" id="IPR012341">
    <property type="entry name" value="6hp_glycosidase-like_sf"/>
</dbReference>
<dbReference type="EC" id="3.2.1.28" evidence="3"/>
<evidence type="ECO:0000256" key="1">
    <source>
        <dbReference type="ARBA" id="ARBA00001576"/>
    </source>
</evidence>
<keyword evidence="6" id="KW-0378">Hydrolase</keyword>
<keyword evidence="7" id="KW-1185">Reference proteome</keyword>
<dbReference type="SUPFAM" id="SSF48208">
    <property type="entry name" value="Six-hairpin glycosidases"/>
    <property type="match status" value="1"/>
</dbReference>
<dbReference type="GO" id="GO:0004555">
    <property type="term" value="F:alpha,alpha-trehalase activity"/>
    <property type="evidence" value="ECO:0007669"/>
    <property type="project" value="UniProtKB-EC"/>
</dbReference>
<comment type="similarity">
    <text evidence="2">Belongs to the glycosyl hydrolase 65 family.</text>
</comment>
<evidence type="ECO:0000259" key="5">
    <source>
        <dbReference type="Pfam" id="PF03636"/>
    </source>
</evidence>
<comment type="catalytic activity">
    <reaction evidence="1">
        <text>alpha,alpha-trehalose + H2O = alpha-D-glucose + beta-D-glucose</text>
        <dbReference type="Rhea" id="RHEA:32675"/>
        <dbReference type="ChEBI" id="CHEBI:15377"/>
        <dbReference type="ChEBI" id="CHEBI:15903"/>
        <dbReference type="ChEBI" id="CHEBI:16551"/>
        <dbReference type="ChEBI" id="CHEBI:17925"/>
        <dbReference type="EC" id="3.2.1.28"/>
    </reaction>
</comment>
<dbReference type="Pfam" id="PF03632">
    <property type="entry name" value="Glyco_hydro_65m"/>
    <property type="match status" value="1"/>
</dbReference>
<feature type="domain" description="Glycoside hydrolase family 65 central catalytic" evidence="4">
    <location>
        <begin position="389"/>
        <end position="595"/>
    </location>
</feature>
<evidence type="ECO:0000256" key="2">
    <source>
        <dbReference type="ARBA" id="ARBA00006768"/>
    </source>
</evidence>
<dbReference type="GO" id="GO:0030246">
    <property type="term" value="F:carbohydrate binding"/>
    <property type="evidence" value="ECO:0007669"/>
    <property type="project" value="InterPro"/>
</dbReference>
<dbReference type="OrthoDB" id="200349at2759"/>
<dbReference type="Gene3D" id="2.70.98.40">
    <property type="entry name" value="Glycoside hydrolase, family 65, N-terminal domain"/>
    <property type="match status" value="1"/>
</dbReference>
<dbReference type="Pfam" id="PF03636">
    <property type="entry name" value="Glyco_hydro_65N"/>
    <property type="match status" value="1"/>
</dbReference>
<dbReference type="EMBL" id="KZ679013">
    <property type="protein sequence ID" value="PSS14976.1"/>
    <property type="molecule type" value="Genomic_DNA"/>
</dbReference>
<dbReference type="InterPro" id="IPR037018">
    <property type="entry name" value="GH65_N"/>
</dbReference>
<evidence type="ECO:0000313" key="6">
    <source>
        <dbReference type="EMBL" id="PSS14976.1"/>
    </source>
</evidence>
<proteinExistence type="inferred from homology"/>
<dbReference type="Gene3D" id="1.50.10.10">
    <property type="match status" value="1"/>
</dbReference>
<dbReference type="InterPro" id="IPR011013">
    <property type="entry name" value="Gal_mutarotase_sf_dom"/>
</dbReference>
<gene>
    <name evidence="6" type="ORF">M430DRAFT_104252</name>
</gene>
<dbReference type="FunCoup" id="A0A2T3AY20">
    <property type="interactions" value="70"/>
</dbReference>
<dbReference type="AlphaFoldDB" id="A0A2T3AY20"/>
<name>A0A2T3AY20_AMORE</name>
<evidence type="ECO:0000256" key="3">
    <source>
        <dbReference type="ARBA" id="ARBA00012757"/>
    </source>
</evidence>
<organism evidence="6 7">
    <name type="scientific">Amorphotheca resinae ATCC 22711</name>
    <dbReference type="NCBI Taxonomy" id="857342"/>
    <lineage>
        <taxon>Eukaryota</taxon>
        <taxon>Fungi</taxon>
        <taxon>Dikarya</taxon>
        <taxon>Ascomycota</taxon>
        <taxon>Pezizomycotina</taxon>
        <taxon>Leotiomycetes</taxon>
        <taxon>Helotiales</taxon>
        <taxon>Amorphothecaceae</taxon>
        <taxon>Amorphotheca</taxon>
    </lineage>
</organism>
<sequence>MDFNVLAKRSLSSWDDDKLTLTSEMFLPGQFQARVPIANGYIGAAVSAAGPFYEKDVNQTNHAGPESEVTEGWPLFDSRQTFSTVSGFYDCQPTTPGVNYPELQKYGCESVISGTPYPLSLHLVVGNHVLNSTVDPASIHNYKQILRFRDGLTQWRFTWSPSKSNMSFDIAFDSFMSRARPNVAATQLRVTPRGGNHKAIIVDLLDGRSAKRSFLGQKGMSPNSTSIYVSNHPDGLPNVEAWTVSTTNVANRYTNKTSRRRAVFYGNGSSMTIGQQWDARLINGETATFQKFVGIASTDKFEDAAFTARSASNQAMKDGWDTLISEHIQAWNELMQRSLITGYRNPATGKLPAGDSIIEKFQIAAVADRYYLIQNLLPENGLDLNDNGLSVSGLSSDAYGGMLFWDQDMWMYPAVAITDPQYARQVLKSRLKHFSQAKLNAQMPYVQETYKFNDKSALYPWTSGRFGNATATGPVLDYEYHLNADIAISMFQYLAITGDELYFRNELWPVVESIGHTIATLLVRDGDLWSIRNMTDPDEYANQVDNGAFTLASMSQVMHDIIRYQTMHNMEVNKTWDEMASNVNIPRAASGITKEFEAMQNDVTVKQADVSLLVYPLAWRKNYTLADKMRDLAYYSQKQTPDGPAMTYAIAAIGENLVASTGCAAFIYDLQARFSNYRAPWFQMSEQANDDKNANGGVPPAFPFLTGHGGASQIPPFGYLGLDLTHKNLTIQPSLPYPFQHLQIGEFHYGGATLTASMNSTHTNVTRFPSDPSKGLVDRYLPNPMPLIVGSAYGRVPPRLYTIGIDETITVANDMYWQGATTANNILQCLPASSPADIVPGQYPAAATDGNAGTRWQPLTRHPAILTVDTSSVPFQPIQQINLNWGDRPPYRARVAFTNHTFTFTTTNHTPSSTTILDSSAQIFDISTDLLTASPREVPLLDVVPYVGNRTEHVFRKENDDDDVWTGKYAILEIEGCRGCGVLQSVEDELGRLRIMEDDDLGATVGEFEVIGRGGEEGLGGEGGRGWQKS</sequence>
<dbReference type="PANTHER" id="PTHR11051:SF8">
    <property type="entry name" value="PROTEIN-GLUCOSYLGALACTOSYLHYDROXYLYSINE GLUCOSIDASE"/>
    <property type="match status" value="1"/>
</dbReference>
<dbReference type="GeneID" id="36568995"/>
<dbReference type="InterPro" id="IPR008928">
    <property type="entry name" value="6-hairpin_glycosidase_sf"/>
</dbReference>
<dbReference type="GO" id="GO:0005993">
    <property type="term" value="P:trehalose catabolic process"/>
    <property type="evidence" value="ECO:0007669"/>
    <property type="project" value="TreeGrafter"/>
</dbReference>
<dbReference type="GO" id="GO:0009277">
    <property type="term" value="C:fungal-type cell wall"/>
    <property type="evidence" value="ECO:0007669"/>
    <property type="project" value="TreeGrafter"/>
</dbReference>
<dbReference type="Proteomes" id="UP000241818">
    <property type="component" value="Unassembled WGS sequence"/>
</dbReference>
<dbReference type="InParanoid" id="A0A2T3AY20"/>
<dbReference type="InterPro" id="IPR005196">
    <property type="entry name" value="Glyco_hydro_65_N"/>
</dbReference>
<protein>
    <recommendedName>
        <fullName evidence="3">alpha,alpha-trehalase</fullName>
        <ecNumber evidence="3">3.2.1.28</ecNumber>
    </recommendedName>
</protein>
<feature type="domain" description="Glycoside hydrolase family 65 N-terminal" evidence="5">
    <location>
        <begin position="31"/>
        <end position="298"/>
    </location>
</feature>
<evidence type="ECO:0000259" key="4">
    <source>
        <dbReference type="Pfam" id="PF03632"/>
    </source>
</evidence>
<dbReference type="SUPFAM" id="SSF74650">
    <property type="entry name" value="Galactose mutarotase-like"/>
    <property type="match status" value="1"/>
</dbReference>
<accession>A0A2T3AY20</accession>
<dbReference type="PANTHER" id="PTHR11051">
    <property type="entry name" value="GLYCOSYL HYDROLASE-RELATED"/>
    <property type="match status" value="1"/>
</dbReference>
<dbReference type="InterPro" id="IPR005195">
    <property type="entry name" value="Glyco_hydro_65_M"/>
</dbReference>
<evidence type="ECO:0000313" key="7">
    <source>
        <dbReference type="Proteomes" id="UP000241818"/>
    </source>
</evidence>
<dbReference type="RefSeq" id="XP_024719575.1">
    <property type="nucleotide sequence ID" value="XM_024860914.1"/>
</dbReference>
<dbReference type="STRING" id="857342.A0A2T3AY20"/>
<reference evidence="6 7" key="1">
    <citation type="journal article" date="2018" name="New Phytol.">
        <title>Comparative genomics and transcriptomics depict ericoid mycorrhizal fungi as versatile saprotrophs and plant mutualists.</title>
        <authorList>
            <person name="Martino E."/>
            <person name="Morin E."/>
            <person name="Grelet G.A."/>
            <person name="Kuo A."/>
            <person name="Kohler A."/>
            <person name="Daghino S."/>
            <person name="Barry K.W."/>
            <person name="Cichocki N."/>
            <person name="Clum A."/>
            <person name="Dockter R.B."/>
            <person name="Hainaut M."/>
            <person name="Kuo R.C."/>
            <person name="LaButti K."/>
            <person name="Lindahl B.D."/>
            <person name="Lindquist E.A."/>
            <person name="Lipzen A."/>
            <person name="Khouja H.R."/>
            <person name="Magnuson J."/>
            <person name="Murat C."/>
            <person name="Ohm R.A."/>
            <person name="Singer S.W."/>
            <person name="Spatafora J.W."/>
            <person name="Wang M."/>
            <person name="Veneault-Fourrey C."/>
            <person name="Henrissat B."/>
            <person name="Grigoriev I.V."/>
            <person name="Martin F.M."/>
            <person name="Perotto S."/>
        </authorList>
    </citation>
    <scope>NUCLEOTIDE SEQUENCE [LARGE SCALE GENOMIC DNA]</scope>
    <source>
        <strain evidence="6 7">ATCC 22711</strain>
    </source>
</reference>